<dbReference type="PROSITE" id="PS51257">
    <property type="entry name" value="PROKAR_LIPOPROTEIN"/>
    <property type="match status" value="1"/>
</dbReference>
<evidence type="ECO:0000313" key="1">
    <source>
        <dbReference type="EMBL" id="TGE34990.1"/>
    </source>
</evidence>
<gene>
    <name evidence="1" type="ORF">E4K67_27540</name>
</gene>
<evidence type="ECO:0000313" key="2">
    <source>
        <dbReference type="Proteomes" id="UP000298460"/>
    </source>
</evidence>
<reference evidence="1 2" key="1">
    <citation type="submission" date="2019-03" db="EMBL/GenBank/DDBJ databases">
        <title>Draft Genome Sequence of Desulfosporosinus fructosivorans Strain 63.6F, Isolated from Marine Sediment in the Baltic Sea.</title>
        <authorList>
            <person name="Hausmann B."/>
            <person name="Vandieken V."/>
            <person name="Pjevac P."/>
            <person name="Schreck K."/>
            <person name="Herbold C.W."/>
            <person name="Loy A."/>
        </authorList>
    </citation>
    <scope>NUCLEOTIDE SEQUENCE [LARGE SCALE GENOMIC DNA]</scope>
    <source>
        <strain evidence="1 2">63.6F</strain>
    </source>
</reference>
<organism evidence="1 2">
    <name type="scientific">Desulfosporosinus fructosivorans</name>
    <dbReference type="NCBI Taxonomy" id="2018669"/>
    <lineage>
        <taxon>Bacteria</taxon>
        <taxon>Bacillati</taxon>
        <taxon>Bacillota</taxon>
        <taxon>Clostridia</taxon>
        <taxon>Eubacteriales</taxon>
        <taxon>Desulfitobacteriaceae</taxon>
        <taxon>Desulfosporosinus</taxon>
    </lineage>
</organism>
<protein>
    <submittedName>
        <fullName evidence="1">Uncharacterized protein</fullName>
    </submittedName>
</protein>
<dbReference type="AlphaFoldDB" id="A0A4Z0QX44"/>
<name>A0A4Z0QX44_9FIRM</name>
<comment type="caution">
    <text evidence="1">The sequence shown here is derived from an EMBL/GenBank/DDBJ whole genome shotgun (WGS) entry which is preliminary data.</text>
</comment>
<proteinExistence type="predicted"/>
<dbReference type="EMBL" id="SPQQ01000022">
    <property type="protein sequence ID" value="TGE34990.1"/>
    <property type="molecule type" value="Genomic_DNA"/>
</dbReference>
<dbReference type="RefSeq" id="WP_135552668.1">
    <property type="nucleotide sequence ID" value="NZ_SPQQ01000022.1"/>
</dbReference>
<dbReference type="Proteomes" id="UP000298460">
    <property type="component" value="Unassembled WGS sequence"/>
</dbReference>
<accession>A0A4Z0QX44</accession>
<keyword evidence="2" id="KW-1185">Reference proteome</keyword>
<sequence>MKKLFIILTILFLIGSMAACSKKNLFGSNSLADIKAIELRNGNTGEVVSVTDADTIDALTDYFTSILINF</sequence>